<dbReference type="AlphaFoldDB" id="A0A398CJV7"/>
<accession>A0A398CJV7</accession>
<dbReference type="EMBL" id="QXJM01000039">
    <property type="protein sequence ID" value="RIE02590.1"/>
    <property type="molecule type" value="Genomic_DNA"/>
</dbReference>
<comment type="caution">
    <text evidence="1">The sequence shown here is derived from an EMBL/GenBank/DDBJ whole genome shotgun (WGS) entry which is preliminary data.</text>
</comment>
<reference evidence="1 2" key="1">
    <citation type="submission" date="2018-09" db="EMBL/GenBank/DDBJ databases">
        <title>Cohnella cavernae sp. nov., isolated from a karst cave.</title>
        <authorList>
            <person name="Zhu H."/>
        </authorList>
    </citation>
    <scope>NUCLEOTIDE SEQUENCE [LARGE SCALE GENOMIC DNA]</scope>
    <source>
        <strain evidence="1 2">K2E09-144</strain>
    </source>
</reference>
<sequence>MAVFSRRPGCRTALFFLAAEMLGENAKRLNRVPLNNLVSFLDLLQVSLQPARPAKAHVVFSLNEGVREPVFVPGGTVIAAAAEDGGEDIPFETESALLVTPAKLTDLLNVNPARDRIVLSAEQYDEALAANAAPEIPLFSVEGVNLQEHVFYLRHDDLFRLDHPARLILKWHNAEKRYVETELAAVAGRSDWMEWSYSQGDEWIPFEDMSVSGREVTLRKKSSGPVEETVIGGISGRWIRCRIRPAADGVSAPEALGAVPDMDRITLRASHDRQLDAAGIPADELYFNDTQLDGAGFAPFGEHFLPYAVFYAACPEALSKRGSRLTMTFKGRVVPSSLRSAPDPEIKWKMVMRTFDFEKKPLPRILIRKVQWEYWNGDNWMKLQGTARYDELFAQMPEEETDYRLEFDCPEDLAPAYVNGREDRWIRARVLAVDPISAPVVEYMSPWLSAPAFSYAYDDSDELIAQSAFTLNNAELRDVTATARQGGATFKPFVPIACPSPALYAGFDSPPLKGPIRLQFTLGRKVPAEGEAPWIEWEACVRSAAGGWKWVALKTSDDTEGFTENGTLQFVGPAELAPVSLFGRERVWLRALNRDGKYGEAGAAVPTAASIRRNSVAVVQRQTITGEYPERGRGGFVLSRSPVISEEIWVDETGHVAEHELERQLEAAPERYEVYRDSDGGIQRLWVRWERVRSFGASTSDDRHYTLDSASGLLQFGNGTRGMKPPQDGGDKIRATYRVTEGLRGNTAAGTITNLLQPIAFVERAVNPAPAVGGGDTEPLDGALRRGPQQLKHRGRAISASDAEWLVREIDPGIVKVRCLPNRDARMQRKPGSLAVAVLPAGGREASEHFPAVKRKLEAELRERASNLVATGGRLTVMLPVLLEVSVTATVAVDSPDFVMPAESMCLERLSRFLDPVTGKSDGQGWEIGEPVHPSVFYGLLQSVRGVQRVEQVHLNVFKLENGVTTEIPAGSLGDLPHGIVTSGTHRVNVVIG</sequence>
<name>A0A398CJV7_9BACL</name>
<protein>
    <submittedName>
        <fullName evidence="1">Uncharacterized protein</fullName>
    </submittedName>
</protein>
<organism evidence="1 2">
    <name type="scientific">Cohnella faecalis</name>
    <dbReference type="NCBI Taxonomy" id="2315694"/>
    <lineage>
        <taxon>Bacteria</taxon>
        <taxon>Bacillati</taxon>
        <taxon>Bacillota</taxon>
        <taxon>Bacilli</taxon>
        <taxon>Bacillales</taxon>
        <taxon>Paenibacillaceae</taxon>
        <taxon>Cohnella</taxon>
    </lineage>
</organism>
<gene>
    <name evidence="1" type="ORF">D3H35_18070</name>
</gene>
<proteinExistence type="predicted"/>
<evidence type="ECO:0000313" key="1">
    <source>
        <dbReference type="EMBL" id="RIE02590.1"/>
    </source>
</evidence>
<keyword evidence="2" id="KW-1185">Reference proteome</keyword>
<evidence type="ECO:0000313" key="2">
    <source>
        <dbReference type="Proteomes" id="UP000266340"/>
    </source>
</evidence>
<dbReference type="Proteomes" id="UP000266340">
    <property type="component" value="Unassembled WGS sequence"/>
</dbReference>